<dbReference type="GO" id="GO:0004783">
    <property type="term" value="F:sulfite reductase (NADPH) activity"/>
    <property type="evidence" value="ECO:0007669"/>
    <property type="project" value="TreeGrafter"/>
</dbReference>
<keyword evidence="1" id="KW-0285">Flavoprotein</keyword>
<dbReference type="Proteomes" id="UP001185779">
    <property type="component" value="Unassembled WGS sequence"/>
</dbReference>
<dbReference type="PRINTS" id="PR00369">
    <property type="entry name" value="FLAVODOXIN"/>
</dbReference>
<dbReference type="Proteomes" id="UP001185922">
    <property type="component" value="Unassembled WGS sequence"/>
</dbReference>
<evidence type="ECO:0000313" key="6">
    <source>
        <dbReference type="Proteomes" id="UP001185922"/>
    </source>
</evidence>
<dbReference type="GO" id="GO:0005829">
    <property type="term" value="C:cytosol"/>
    <property type="evidence" value="ECO:0007669"/>
    <property type="project" value="TreeGrafter"/>
</dbReference>
<dbReference type="Gene3D" id="3.40.50.360">
    <property type="match status" value="1"/>
</dbReference>
<proteinExistence type="predicted"/>
<organism evidence="4 6">
    <name type="scientific">Gordonia amicalis</name>
    <dbReference type="NCBI Taxonomy" id="89053"/>
    <lineage>
        <taxon>Bacteria</taxon>
        <taxon>Bacillati</taxon>
        <taxon>Actinomycetota</taxon>
        <taxon>Actinomycetes</taxon>
        <taxon>Mycobacteriales</taxon>
        <taxon>Gordoniaceae</taxon>
        <taxon>Gordonia</taxon>
    </lineage>
</organism>
<dbReference type="PROSITE" id="PS50902">
    <property type="entry name" value="FLAVODOXIN_LIKE"/>
    <property type="match status" value="1"/>
</dbReference>
<feature type="domain" description="Flavodoxin-like" evidence="2">
    <location>
        <begin position="3"/>
        <end position="148"/>
    </location>
</feature>
<dbReference type="Pfam" id="PF00258">
    <property type="entry name" value="Flavodoxin_1"/>
    <property type="match status" value="1"/>
</dbReference>
<evidence type="ECO:0000259" key="2">
    <source>
        <dbReference type="PROSITE" id="PS50902"/>
    </source>
</evidence>
<dbReference type="InterPro" id="IPR029039">
    <property type="entry name" value="Flavoprotein-like_sf"/>
</dbReference>
<sequence length="156" mass="16333">MNVIILYGTESGNAEMVADDVAEFLGGNDFDATVTAMDDFDVTGFDDLTAGDTRLLLITSTYGEGGLPATAEPLHSELSGFRPDLTGIEFLAFGLGDSTYETYNNAVDVLSATFTDLGARLVGEIGRHDAASGEDPSEIATDWARVALVESAALAV</sequence>
<dbReference type="EMBL" id="JAWLKI010000020">
    <property type="protein sequence ID" value="MDV6308930.1"/>
    <property type="molecule type" value="Genomic_DNA"/>
</dbReference>
<evidence type="ECO:0000313" key="5">
    <source>
        <dbReference type="Proteomes" id="UP001185779"/>
    </source>
</evidence>
<evidence type="ECO:0000256" key="1">
    <source>
        <dbReference type="ARBA" id="ARBA00022630"/>
    </source>
</evidence>
<keyword evidence="5" id="KW-1185">Reference proteome</keyword>
<evidence type="ECO:0000313" key="3">
    <source>
        <dbReference type="EMBL" id="MDV6308930.1"/>
    </source>
</evidence>
<dbReference type="InterPro" id="IPR001094">
    <property type="entry name" value="Flavdoxin-like"/>
</dbReference>
<dbReference type="PANTHER" id="PTHR19384:SF109">
    <property type="entry name" value="SULFITE REDUCTASE [NADPH] FLAVOPROTEIN COMPONENT"/>
    <property type="match status" value="1"/>
</dbReference>
<dbReference type="GeneID" id="77171155"/>
<dbReference type="GO" id="GO:0010181">
    <property type="term" value="F:FMN binding"/>
    <property type="evidence" value="ECO:0007669"/>
    <property type="project" value="InterPro"/>
</dbReference>
<comment type="caution">
    <text evidence="4">The sequence shown here is derived from an EMBL/GenBank/DDBJ whole genome shotgun (WGS) entry which is preliminary data.</text>
</comment>
<dbReference type="RefSeq" id="WP_096273076.1">
    <property type="nucleotide sequence ID" value="NZ_CP091855.1"/>
</dbReference>
<reference evidence="4 5" key="1">
    <citation type="submission" date="2023-10" db="EMBL/GenBank/DDBJ databases">
        <title>Development of a sustainable strategy for remediation of hydrocarbon-contaminated territories based on the waste exchange concept.</title>
        <authorList>
            <person name="Krivoruchko A."/>
        </authorList>
    </citation>
    <scope>NUCLEOTIDE SEQUENCE</scope>
    <source>
        <strain evidence="3 5">IEGM 1266</strain>
        <strain evidence="4">IEGM 1279</strain>
    </source>
</reference>
<gene>
    <name evidence="3" type="ORF">R3P94_16735</name>
    <name evidence="4" type="ORF">R3Q15_10230</name>
</gene>
<evidence type="ECO:0000313" key="4">
    <source>
        <dbReference type="EMBL" id="MDV6312255.1"/>
    </source>
</evidence>
<dbReference type="InterPro" id="IPR008254">
    <property type="entry name" value="Flavodoxin/NO_synth"/>
</dbReference>
<name>A0AAE4U593_9ACTN</name>
<dbReference type="GO" id="GO:0050660">
    <property type="term" value="F:flavin adenine dinucleotide binding"/>
    <property type="evidence" value="ECO:0007669"/>
    <property type="project" value="TreeGrafter"/>
</dbReference>
<dbReference type="SUPFAM" id="SSF52218">
    <property type="entry name" value="Flavoproteins"/>
    <property type="match status" value="1"/>
</dbReference>
<dbReference type="PANTHER" id="PTHR19384">
    <property type="entry name" value="NITRIC OXIDE SYNTHASE-RELATED"/>
    <property type="match status" value="1"/>
</dbReference>
<accession>A0AAE4U593</accession>
<protein>
    <submittedName>
        <fullName evidence="4">Flavodoxin family protein</fullName>
    </submittedName>
</protein>
<dbReference type="AlphaFoldDB" id="A0AAE4U593"/>
<dbReference type="EMBL" id="JAWLKH010000008">
    <property type="protein sequence ID" value="MDV6312255.1"/>
    <property type="molecule type" value="Genomic_DNA"/>
</dbReference>